<protein>
    <submittedName>
        <fullName evidence="1">Uncharacterized protein</fullName>
    </submittedName>
</protein>
<gene>
    <name evidence="1" type="ORF">EUGRSUZ_J00464</name>
</gene>
<name>A0A059AAV7_EUCGR</name>
<dbReference type="Gramene" id="KCW50801">
    <property type="protein sequence ID" value="KCW50801"/>
    <property type="gene ID" value="EUGRSUZ_J00464"/>
</dbReference>
<dbReference type="AlphaFoldDB" id="A0A059AAV7"/>
<evidence type="ECO:0000313" key="1">
    <source>
        <dbReference type="EMBL" id="KCW50801.1"/>
    </source>
</evidence>
<reference evidence="1" key="1">
    <citation type="submission" date="2013-07" db="EMBL/GenBank/DDBJ databases">
        <title>The genome of Eucalyptus grandis.</title>
        <authorList>
            <person name="Schmutz J."/>
            <person name="Hayes R."/>
            <person name="Myburg A."/>
            <person name="Tuskan G."/>
            <person name="Grattapaglia D."/>
            <person name="Rokhsar D.S."/>
        </authorList>
    </citation>
    <scope>NUCLEOTIDE SEQUENCE</scope>
    <source>
        <tissue evidence="1">Leaf extractions</tissue>
    </source>
</reference>
<dbReference type="EMBL" id="KK198762">
    <property type="protein sequence ID" value="KCW50801.1"/>
    <property type="molecule type" value="Genomic_DNA"/>
</dbReference>
<dbReference type="InParanoid" id="A0A059AAV7"/>
<accession>A0A059AAV7</accession>
<organism evidence="1">
    <name type="scientific">Eucalyptus grandis</name>
    <name type="common">Flooded gum</name>
    <dbReference type="NCBI Taxonomy" id="71139"/>
    <lineage>
        <taxon>Eukaryota</taxon>
        <taxon>Viridiplantae</taxon>
        <taxon>Streptophyta</taxon>
        <taxon>Embryophyta</taxon>
        <taxon>Tracheophyta</taxon>
        <taxon>Spermatophyta</taxon>
        <taxon>Magnoliopsida</taxon>
        <taxon>eudicotyledons</taxon>
        <taxon>Gunneridae</taxon>
        <taxon>Pentapetalae</taxon>
        <taxon>rosids</taxon>
        <taxon>malvids</taxon>
        <taxon>Myrtales</taxon>
        <taxon>Myrtaceae</taxon>
        <taxon>Myrtoideae</taxon>
        <taxon>Eucalypteae</taxon>
        <taxon>Eucalyptus</taxon>
    </lineage>
</organism>
<sequence>MKLHIGTSNELKQNWSDKRRKFFWTCGNNLEKPERRLDVIAKLAICRQKVERTGRTNVSNISTFDRKCGRLDPTQTPPK</sequence>
<proteinExistence type="predicted"/>